<sequence length="50" mass="5227">HKVMEVHQGFHTIASIAGVIGLADGILIPIANPSALDQAFICRKGFAAIN</sequence>
<dbReference type="Proteomes" id="UP001529510">
    <property type="component" value="Unassembled WGS sequence"/>
</dbReference>
<comment type="caution">
    <text evidence="1">The sequence shown here is derived from an EMBL/GenBank/DDBJ whole genome shotgun (WGS) entry which is preliminary data.</text>
</comment>
<reference evidence="1 2" key="1">
    <citation type="submission" date="2024-05" db="EMBL/GenBank/DDBJ databases">
        <title>Genome sequencing and assembly of Indian major carp, Cirrhinus mrigala (Hamilton, 1822).</title>
        <authorList>
            <person name="Mohindra V."/>
            <person name="Chowdhury L.M."/>
            <person name="Lal K."/>
            <person name="Jena J.K."/>
        </authorList>
    </citation>
    <scope>NUCLEOTIDE SEQUENCE [LARGE SCALE GENOMIC DNA]</scope>
    <source>
        <strain evidence="1">CM1030</strain>
        <tissue evidence="1">Blood</tissue>
    </source>
</reference>
<organism evidence="1 2">
    <name type="scientific">Cirrhinus mrigala</name>
    <name type="common">Mrigala</name>
    <dbReference type="NCBI Taxonomy" id="683832"/>
    <lineage>
        <taxon>Eukaryota</taxon>
        <taxon>Metazoa</taxon>
        <taxon>Chordata</taxon>
        <taxon>Craniata</taxon>
        <taxon>Vertebrata</taxon>
        <taxon>Euteleostomi</taxon>
        <taxon>Actinopterygii</taxon>
        <taxon>Neopterygii</taxon>
        <taxon>Teleostei</taxon>
        <taxon>Ostariophysi</taxon>
        <taxon>Cypriniformes</taxon>
        <taxon>Cyprinidae</taxon>
        <taxon>Labeoninae</taxon>
        <taxon>Labeonini</taxon>
        <taxon>Cirrhinus</taxon>
    </lineage>
</organism>
<accession>A0ABD0MS02</accession>
<gene>
    <name evidence="1" type="ORF">M9458_052930</name>
</gene>
<evidence type="ECO:0000313" key="2">
    <source>
        <dbReference type="Proteomes" id="UP001529510"/>
    </source>
</evidence>
<evidence type="ECO:0000313" key="1">
    <source>
        <dbReference type="EMBL" id="KAL0151779.1"/>
    </source>
</evidence>
<name>A0ABD0MS02_CIRMR</name>
<dbReference type="EMBL" id="JAMKFB020000227">
    <property type="protein sequence ID" value="KAL0151779.1"/>
    <property type="molecule type" value="Genomic_DNA"/>
</dbReference>
<protein>
    <submittedName>
        <fullName evidence="1">Uncharacterized protein</fullName>
    </submittedName>
</protein>
<dbReference type="AlphaFoldDB" id="A0ABD0MS02"/>
<proteinExistence type="predicted"/>
<feature type="non-terminal residue" evidence="1">
    <location>
        <position position="50"/>
    </location>
</feature>
<keyword evidence="2" id="KW-1185">Reference proteome</keyword>
<feature type="non-terminal residue" evidence="1">
    <location>
        <position position="1"/>
    </location>
</feature>